<dbReference type="GO" id="GO:0016747">
    <property type="term" value="F:acyltransferase activity, transferring groups other than amino-acyl groups"/>
    <property type="evidence" value="ECO:0007669"/>
    <property type="project" value="InterPro"/>
</dbReference>
<evidence type="ECO:0000313" key="3">
    <source>
        <dbReference type="Proteomes" id="UP000315364"/>
    </source>
</evidence>
<dbReference type="OrthoDB" id="6293260at2"/>
<sequence>MTPTLTTPRLILRAHTTADFAACCTLWADADVTRFIGGRPSTPDETWRRILAYAGHWQLLGYGYFLVTERETGAVIGEFGLADFHRNVIPPFGDTPEAGWVMLPQYQGRGLAREALSAVLAWADQTMPRTVCMIHPDNAPSLKLAAKLGYTEYARGQYGEHTPILLERLAG</sequence>
<dbReference type="AlphaFoldDB" id="A0A5B8LPW6"/>
<dbReference type="PROSITE" id="PS51186">
    <property type="entry name" value="GNAT"/>
    <property type="match status" value="1"/>
</dbReference>
<name>A0A5B8LPW6_9HYPH</name>
<organism evidence="2 3">
    <name type="scientific">Devosia ginsengisoli</name>
    <dbReference type="NCBI Taxonomy" id="400770"/>
    <lineage>
        <taxon>Bacteria</taxon>
        <taxon>Pseudomonadati</taxon>
        <taxon>Pseudomonadota</taxon>
        <taxon>Alphaproteobacteria</taxon>
        <taxon>Hyphomicrobiales</taxon>
        <taxon>Devosiaceae</taxon>
        <taxon>Devosia</taxon>
    </lineage>
</organism>
<dbReference type="PANTHER" id="PTHR43792:SF16">
    <property type="entry name" value="N-ACETYLTRANSFERASE DOMAIN-CONTAINING PROTEIN"/>
    <property type="match status" value="1"/>
</dbReference>
<dbReference type="InterPro" id="IPR051531">
    <property type="entry name" value="N-acetyltransferase"/>
</dbReference>
<dbReference type="PANTHER" id="PTHR43792">
    <property type="entry name" value="GNAT FAMILY, PUTATIVE (AFU_ORTHOLOGUE AFUA_3G00765)-RELATED-RELATED"/>
    <property type="match status" value="1"/>
</dbReference>
<dbReference type="Proteomes" id="UP000315364">
    <property type="component" value="Chromosome"/>
</dbReference>
<evidence type="ECO:0000313" key="2">
    <source>
        <dbReference type="EMBL" id="QDZ09735.1"/>
    </source>
</evidence>
<evidence type="ECO:0000259" key="1">
    <source>
        <dbReference type="PROSITE" id="PS51186"/>
    </source>
</evidence>
<dbReference type="InterPro" id="IPR016181">
    <property type="entry name" value="Acyl_CoA_acyltransferase"/>
</dbReference>
<dbReference type="Gene3D" id="3.40.630.30">
    <property type="match status" value="1"/>
</dbReference>
<dbReference type="KEGG" id="dea:FPZ08_02625"/>
<keyword evidence="3" id="KW-1185">Reference proteome</keyword>
<protein>
    <submittedName>
        <fullName evidence="2">GNAT family N-acetyltransferase</fullName>
    </submittedName>
</protein>
<reference evidence="2 3" key="1">
    <citation type="submission" date="2019-07" db="EMBL/GenBank/DDBJ databases">
        <title>Full genome sequence of Devosia sp. Gsoil 520.</title>
        <authorList>
            <person name="Im W.-T."/>
        </authorList>
    </citation>
    <scope>NUCLEOTIDE SEQUENCE [LARGE SCALE GENOMIC DNA]</scope>
    <source>
        <strain evidence="2 3">Gsoil 520</strain>
    </source>
</reference>
<accession>A0A5B8LPW6</accession>
<proteinExistence type="predicted"/>
<dbReference type="EMBL" id="CP042304">
    <property type="protein sequence ID" value="QDZ09735.1"/>
    <property type="molecule type" value="Genomic_DNA"/>
</dbReference>
<gene>
    <name evidence="2" type="ORF">FPZ08_02625</name>
</gene>
<dbReference type="RefSeq" id="WP_146288544.1">
    <property type="nucleotide sequence ID" value="NZ_CP042304.1"/>
</dbReference>
<dbReference type="InterPro" id="IPR000182">
    <property type="entry name" value="GNAT_dom"/>
</dbReference>
<keyword evidence="2" id="KW-0808">Transferase</keyword>
<dbReference type="SUPFAM" id="SSF55729">
    <property type="entry name" value="Acyl-CoA N-acyltransferases (Nat)"/>
    <property type="match status" value="1"/>
</dbReference>
<dbReference type="Pfam" id="PF13302">
    <property type="entry name" value="Acetyltransf_3"/>
    <property type="match status" value="1"/>
</dbReference>
<feature type="domain" description="N-acetyltransferase" evidence="1">
    <location>
        <begin position="10"/>
        <end position="171"/>
    </location>
</feature>